<dbReference type="Gene3D" id="1.10.760.10">
    <property type="entry name" value="Cytochrome c-like domain"/>
    <property type="match status" value="1"/>
</dbReference>
<keyword evidence="1 4" id="KW-0349">Heme</keyword>
<evidence type="ECO:0000259" key="6">
    <source>
        <dbReference type="PROSITE" id="PS51007"/>
    </source>
</evidence>
<evidence type="ECO:0000256" key="1">
    <source>
        <dbReference type="ARBA" id="ARBA00022617"/>
    </source>
</evidence>
<dbReference type="GO" id="GO:0046872">
    <property type="term" value="F:metal ion binding"/>
    <property type="evidence" value="ECO:0007669"/>
    <property type="project" value="UniProtKB-KW"/>
</dbReference>
<dbReference type="OrthoDB" id="679921at2"/>
<protein>
    <recommendedName>
        <fullName evidence="6">Cytochrome c domain-containing protein</fullName>
    </recommendedName>
</protein>
<dbReference type="Proteomes" id="UP000198785">
    <property type="component" value="Unassembled WGS sequence"/>
</dbReference>
<feature type="domain" description="Cytochrome c" evidence="6">
    <location>
        <begin position="46"/>
        <end position="108"/>
    </location>
</feature>
<accession>A0A1I6QFF3</accession>
<keyword evidence="5" id="KW-0732">Signal</keyword>
<dbReference type="RefSeq" id="WP_139227488.1">
    <property type="nucleotide sequence ID" value="NZ_FOZZ01000002.1"/>
</dbReference>
<reference evidence="7 8" key="1">
    <citation type="submission" date="2016-10" db="EMBL/GenBank/DDBJ databases">
        <authorList>
            <person name="de Groot N.N."/>
        </authorList>
    </citation>
    <scope>NUCLEOTIDE SEQUENCE [LARGE SCALE GENOMIC DNA]</scope>
    <source>
        <strain evidence="7 8">DSM 22789</strain>
    </source>
</reference>
<organism evidence="7 8">
    <name type="scientific">Sphingobacterium wenxiniae</name>
    <dbReference type="NCBI Taxonomy" id="683125"/>
    <lineage>
        <taxon>Bacteria</taxon>
        <taxon>Pseudomonadati</taxon>
        <taxon>Bacteroidota</taxon>
        <taxon>Sphingobacteriia</taxon>
        <taxon>Sphingobacteriales</taxon>
        <taxon>Sphingobacteriaceae</taxon>
        <taxon>Sphingobacterium</taxon>
    </lineage>
</organism>
<dbReference type="EMBL" id="FOZZ01000002">
    <property type="protein sequence ID" value="SFS51219.1"/>
    <property type="molecule type" value="Genomic_DNA"/>
</dbReference>
<sequence>MKRLKILCFASMLIIFMVACFPMASKTIRALPVETKQQILAQYNTEQLKEGEQLFINNCGSCHKLKAAETQTPERWNKIVKRMIPKAKLNDQDGMLVRAYLIANAKDE</sequence>
<dbReference type="InterPro" id="IPR009056">
    <property type="entry name" value="Cyt_c-like_dom"/>
</dbReference>
<evidence type="ECO:0000256" key="2">
    <source>
        <dbReference type="ARBA" id="ARBA00022723"/>
    </source>
</evidence>
<dbReference type="AlphaFoldDB" id="A0A1I6QFF3"/>
<dbReference type="SUPFAM" id="SSF46626">
    <property type="entry name" value="Cytochrome c"/>
    <property type="match status" value="1"/>
</dbReference>
<feature type="chain" id="PRO_5011762793" description="Cytochrome c domain-containing protein" evidence="5">
    <location>
        <begin position="25"/>
        <end position="108"/>
    </location>
</feature>
<proteinExistence type="predicted"/>
<dbReference type="PROSITE" id="PS51007">
    <property type="entry name" value="CYTC"/>
    <property type="match status" value="1"/>
</dbReference>
<dbReference type="STRING" id="683125.SAMN05660206_102316"/>
<evidence type="ECO:0000256" key="5">
    <source>
        <dbReference type="SAM" id="SignalP"/>
    </source>
</evidence>
<keyword evidence="3 4" id="KW-0408">Iron</keyword>
<evidence type="ECO:0000256" key="3">
    <source>
        <dbReference type="ARBA" id="ARBA00023004"/>
    </source>
</evidence>
<name>A0A1I6QFF3_9SPHI</name>
<dbReference type="GO" id="GO:0009055">
    <property type="term" value="F:electron transfer activity"/>
    <property type="evidence" value="ECO:0007669"/>
    <property type="project" value="InterPro"/>
</dbReference>
<keyword evidence="2 4" id="KW-0479">Metal-binding</keyword>
<evidence type="ECO:0000256" key="4">
    <source>
        <dbReference type="PROSITE-ProRule" id="PRU00433"/>
    </source>
</evidence>
<evidence type="ECO:0000313" key="8">
    <source>
        <dbReference type="Proteomes" id="UP000198785"/>
    </source>
</evidence>
<gene>
    <name evidence="7" type="ORF">SAMN05660206_102316</name>
</gene>
<feature type="signal peptide" evidence="5">
    <location>
        <begin position="1"/>
        <end position="24"/>
    </location>
</feature>
<keyword evidence="8" id="KW-1185">Reference proteome</keyword>
<dbReference type="GO" id="GO:0020037">
    <property type="term" value="F:heme binding"/>
    <property type="evidence" value="ECO:0007669"/>
    <property type="project" value="InterPro"/>
</dbReference>
<dbReference type="InterPro" id="IPR036909">
    <property type="entry name" value="Cyt_c-like_dom_sf"/>
</dbReference>
<evidence type="ECO:0000313" key="7">
    <source>
        <dbReference type="EMBL" id="SFS51219.1"/>
    </source>
</evidence>
<dbReference type="PROSITE" id="PS51257">
    <property type="entry name" value="PROKAR_LIPOPROTEIN"/>
    <property type="match status" value="1"/>
</dbReference>